<name>A0A7R8WCB4_9CRUS</name>
<dbReference type="InterPro" id="IPR015943">
    <property type="entry name" value="WD40/YVTN_repeat-like_dom_sf"/>
</dbReference>
<reference evidence="2" key="1">
    <citation type="submission" date="2020-11" db="EMBL/GenBank/DDBJ databases">
        <authorList>
            <person name="Tran Van P."/>
        </authorList>
    </citation>
    <scope>NUCLEOTIDE SEQUENCE</scope>
</reference>
<dbReference type="InterPro" id="IPR015505">
    <property type="entry name" value="Coronin"/>
</dbReference>
<organism evidence="2">
    <name type="scientific">Cyprideis torosa</name>
    <dbReference type="NCBI Taxonomy" id="163714"/>
    <lineage>
        <taxon>Eukaryota</taxon>
        <taxon>Metazoa</taxon>
        <taxon>Ecdysozoa</taxon>
        <taxon>Arthropoda</taxon>
        <taxon>Crustacea</taxon>
        <taxon>Oligostraca</taxon>
        <taxon>Ostracoda</taxon>
        <taxon>Podocopa</taxon>
        <taxon>Podocopida</taxon>
        <taxon>Cytherocopina</taxon>
        <taxon>Cytheroidea</taxon>
        <taxon>Cytherideidae</taxon>
        <taxon>Cyprideis</taxon>
    </lineage>
</organism>
<gene>
    <name evidence="2" type="ORF">CTOB1V02_LOCUS4172</name>
</gene>
<dbReference type="GO" id="GO:0007015">
    <property type="term" value="P:actin filament organization"/>
    <property type="evidence" value="ECO:0007669"/>
    <property type="project" value="TreeGrafter"/>
</dbReference>
<feature type="region of interest" description="Disordered" evidence="1">
    <location>
        <begin position="1"/>
        <end position="51"/>
    </location>
</feature>
<feature type="compositionally biased region" description="Pro residues" evidence="1">
    <location>
        <begin position="23"/>
        <end position="32"/>
    </location>
</feature>
<dbReference type="AlphaFoldDB" id="A0A7R8WCB4"/>
<accession>A0A7R8WCB4</accession>
<protein>
    <submittedName>
        <fullName evidence="2">Uncharacterized protein</fullName>
    </submittedName>
</protein>
<evidence type="ECO:0000313" key="2">
    <source>
        <dbReference type="EMBL" id="CAD7226249.1"/>
    </source>
</evidence>
<dbReference type="Gene3D" id="2.130.10.10">
    <property type="entry name" value="YVTN repeat-like/Quinoprotein amine dehydrogenase"/>
    <property type="match status" value="1"/>
</dbReference>
<evidence type="ECO:0000256" key="1">
    <source>
        <dbReference type="SAM" id="MobiDB-lite"/>
    </source>
</evidence>
<dbReference type="InterPro" id="IPR015048">
    <property type="entry name" value="DUF1899"/>
</dbReference>
<dbReference type="GO" id="GO:0051015">
    <property type="term" value="F:actin filament binding"/>
    <property type="evidence" value="ECO:0007669"/>
    <property type="project" value="TreeGrafter"/>
</dbReference>
<proteinExistence type="predicted"/>
<dbReference type="OrthoDB" id="1850764at2759"/>
<sequence>MKPRGGKPKEASLLIHLAAATANPPPGSPQPPARARGSPLGNKRPDSTNYNNYDKNKVIRYGLCIIMENGYFCRQIRQPPVQPPLMEVPSSWPPYSVSAFDRMGIGRPMEAYLLIGHPLFVFSSVYRVGVPDGCRIKGLRRMIREMQTPVLSMRYVDKRLGNYVVRNTEEDTFQRYLASIDVPEEVLLQLHGSISKLYALVAMDMLDSALLKFSLVDVADEIEQGIMGVEDTVKNATLRAELTHTLWMFSSAAGSFHLAMRREAKWTALKARGINEVLRGVNQRLLPQLQEFVDASGEPRLQTNDESCSPLDFAFMARHNSRENSQWVHSLIAALRETVPYIHSPNFVDANRESSATPFDFSRELLVLHYRVSQQFSPMSFRVVRSSKFRHVYGTPEKREQCYENIRVSKSSWDSNFCAVNPKFLAVVVECGGGGGFIVLPLKQV</sequence>
<dbReference type="SMART" id="SM01166">
    <property type="entry name" value="DUF1899"/>
    <property type="match status" value="1"/>
</dbReference>
<dbReference type="PANTHER" id="PTHR10856">
    <property type="entry name" value="CORONIN"/>
    <property type="match status" value="1"/>
</dbReference>
<dbReference type="EMBL" id="OB660784">
    <property type="protein sequence ID" value="CAD7226249.1"/>
    <property type="molecule type" value="Genomic_DNA"/>
</dbReference>
<dbReference type="PANTHER" id="PTHR10856:SF0">
    <property type="entry name" value="CORONIN"/>
    <property type="match status" value="1"/>
</dbReference>
<dbReference type="Pfam" id="PF08953">
    <property type="entry name" value="DUF1899"/>
    <property type="match status" value="1"/>
</dbReference>